<evidence type="ECO:0000313" key="4">
    <source>
        <dbReference type="Proteomes" id="UP000624703"/>
    </source>
</evidence>
<sequence length="266" mass="27334">MKLLLITALSGVCVMSTQAAAIIYSFDTATGLAASGDTSGLTLSAISATHGSNSDASGDRQMAQGWYSRDTGDDGVFFISARSFDNKGIDAADLDMNSGAPSYISFTMDAGAGNTLNLSSSSISFDATAYADSTFSQVIAYSVWANTGGGWTMLDAIDSVTGDATGASSTSVMYADAAKTTSITGWALTSNVLDTSKMMSFDISSLGDANQSVEFAVAISGTRDNHGNWGASIDNLALTDFAPIPEPSSSALLGLAGMALLFRRKL</sequence>
<keyword evidence="4" id="KW-1185">Reference proteome</keyword>
<evidence type="ECO:0000256" key="1">
    <source>
        <dbReference type="SAM" id="SignalP"/>
    </source>
</evidence>
<gene>
    <name evidence="3" type="ORF">JIN82_07860</name>
</gene>
<organism evidence="3 4">
    <name type="scientific">Persicirhabdus sediminis</name>
    <dbReference type="NCBI Taxonomy" id="454144"/>
    <lineage>
        <taxon>Bacteria</taxon>
        <taxon>Pseudomonadati</taxon>
        <taxon>Verrucomicrobiota</taxon>
        <taxon>Verrucomicrobiia</taxon>
        <taxon>Verrucomicrobiales</taxon>
        <taxon>Verrucomicrobiaceae</taxon>
        <taxon>Persicirhabdus</taxon>
    </lineage>
</organism>
<evidence type="ECO:0000259" key="2">
    <source>
        <dbReference type="Pfam" id="PF07589"/>
    </source>
</evidence>
<accession>A0A8J7MCD1</accession>
<name>A0A8J7MCD1_9BACT</name>
<dbReference type="Proteomes" id="UP000624703">
    <property type="component" value="Unassembled WGS sequence"/>
</dbReference>
<dbReference type="NCBIfam" id="TIGR02595">
    <property type="entry name" value="PEP_CTERM"/>
    <property type="match status" value="1"/>
</dbReference>
<proteinExistence type="predicted"/>
<feature type="chain" id="PRO_5035145517" evidence="1">
    <location>
        <begin position="20"/>
        <end position="266"/>
    </location>
</feature>
<comment type="caution">
    <text evidence="3">The sequence shown here is derived from an EMBL/GenBank/DDBJ whole genome shotgun (WGS) entry which is preliminary data.</text>
</comment>
<keyword evidence="1" id="KW-0732">Signal</keyword>
<dbReference type="Pfam" id="PF07589">
    <property type="entry name" value="PEP-CTERM"/>
    <property type="match status" value="1"/>
</dbReference>
<reference evidence="3" key="1">
    <citation type="submission" date="2021-01" db="EMBL/GenBank/DDBJ databases">
        <title>Modified the classification status of verrucomicrobia.</title>
        <authorList>
            <person name="Feng X."/>
        </authorList>
    </citation>
    <scope>NUCLEOTIDE SEQUENCE</scope>
    <source>
        <strain evidence="3">_KCTC 22039</strain>
    </source>
</reference>
<feature type="domain" description="Ice-binding protein C-terminal" evidence="2">
    <location>
        <begin position="243"/>
        <end position="265"/>
    </location>
</feature>
<evidence type="ECO:0000313" key="3">
    <source>
        <dbReference type="EMBL" id="MBK1791064.1"/>
    </source>
</evidence>
<dbReference type="RefSeq" id="WP_200311081.1">
    <property type="nucleotide sequence ID" value="NZ_JAENIM010000039.1"/>
</dbReference>
<dbReference type="InterPro" id="IPR013424">
    <property type="entry name" value="Ice-binding_C"/>
</dbReference>
<feature type="signal peptide" evidence="1">
    <location>
        <begin position="1"/>
        <end position="19"/>
    </location>
</feature>
<dbReference type="AlphaFoldDB" id="A0A8J7MCD1"/>
<protein>
    <submittedName>
        <fullName evidence="3">PEP-CTERM sorting domain-containing protein</fullName>
    </submittedName>
</protein>
<dbReference type="EMBL" id="JAENIM010000039">
    <property type="protein sequence ID" value="MBK1791064.1"/>
    <property type="molecule type" value="Genomic_DNA"/>
</dbReference>